<dbReference type="Proteomes" id="UP000017127">
    <property type="component" value="Unassembled WGS sequence"/>
</dbReference>
<evidence type="ECO:0000256" key="1">
    <source>
        <dbReference type="SAM" id="SignalP"/>
    </source>
</evidence>
<dbReference type="InterPro" id="IPR036366">
    <property type="entry name" value="PGBDSf"/>
</dbReference>
<gene>
    <name evidence="3" type="ORF">M595_0731</name>
</gene>
<feature type="domain" description="Peptidoglycan binding-like" evidence="2">
    <location>
        <begin position="170"/>
        <end position="225"/>
    </location>
</feature>
<dbReference type="RefSeq" id="WP_023064475.1">
    <property type="nucleotide sequence ID" value="NZ_AUZM01000004.1"/>
</dbReference>
<evidence type="ECO:0000313" key="4">
    <source>
        <dbReference type="Proteomes" id="UP000017127"/>
    </source>
</evidence>
<name>U7QMY4_9CYAN</name>
<feature type="signal peptide" evidence="1">
    <location>
        <begin position="1"/>
        <end position="25"/>
    </location>
</feature>
<accession>U7QMY4</accession>
<evidence type="ECO:0000313" key="3">
    <source>
        <dbReference type="EMBL" id="ERT09248.1"/>
    </source>
</evidence>
<dbReference type="Pfam" id="PF01471">
    <property type="entry name" value="PG_binding_1"/>
    <property type="match status" value="2"/>
</dbReference>
<dbReference type="InterPro" id="IPR002477">
    <property type="entry name" value="Peptidoglycan-bd-like"/>
</dbReference>
<dbReference type="SUPFAM" id="SSF47090">
    <property type="entry name" value="PGBD-like"/>
    <property type="match status" value="2"/>
</dbReference>
<feature type="domain" description="Peptidoglycan binding-like" evidence="2">
    <location>
        <begin position="87"/>
        <end position="143"/>
    </location>
</feature>
<dbReference type="OrthoDB" id="9787225at2"/>
<dbReference type="AlphaFoldDB" id="U7QMY4"/>
<protein>
    <submittedName>
        <fullName evidence="3">Putative peptidoglycan binding domain protein</fullName>
    </submittedName>
</protein>
<reference evidence="3 4" key="1">
    <citation type="journal article" date="2013" name="Front. Microbiol.">
        <title>Comparative genomic analyses of the cyanobacterium, Lyngbya aestuarii BL J, a powerful hydrogen producer.</title>
        <authorList>
            <person name="Kothari A."/>
            <person name="Vaughn M."/>
            <person name="Garcia-Pichel F."/>
        </authorList>
    </citation>
    <scope>NUCLEOTIDE SEQUENCE [LARGE SCALE GENOMIC DNA]</scope>
    <source>
        <strain evidence="3 4">BL J</strain>
    </source>
</reference>
<feature type="chain" id="PRO_5004686352" evidence="1">
    <location>
        <begin position="26"/>
        <end position="230"/>
    </location>
</feature>
<dbReference type="Gene3D" id="1.10.101.10">
    <property type="entry name" value="PGBD-like superfamily/PGBD"/>
    <property type="match status" value="2"/>
</dbReference>
<sequence length="230" mass="25338">MFIRNAILASSLIVAVLGFNSTARATSGTNPDLPRKDFSFSEELQIPVRRSPEFVPAEPRQDRLFSEPFYEGSPQPIRRYTLEPGTRGTQVTGLQQRLQVHGFDPGRADSVFGSRTEQAVRAFQQARGLEVNGIVDRGTWKLLETDPQPVATAPQPVAVAQEVLTKGTKGSLVRTLQTRLEIKGFDPGPVDGVFGSRTQAAVIAYQETKGLEVNGVVDDQTWTTLSQEWR</sequence>
<comment type="caution">
    <text evidence="3">The sequence shown here is derived from an EMBL/GenBank/DDBJ whole genome shotgun (WGS) entry which is preliminary data.</text>
</comment>
<dbReference type="EMBL" id="AUZM01000004">
    <property type="protein sequence ID" value="ERT09248.1"/>
    <property type="molecule type" value="Genomic_DNA"/>
</dbReference>
<keyword evidence="4" id="KW-1185">Reference proteome</keyword>
<keyword evidence="1" id="KW-0732">Signal</keyword>
<dbReference type="InterPro" id="IPR036365">
    <property type="entry name" value="PGBD-like_sf"/>
</dbReference>
<organism evidence="3 4">
    <name type="scientific">Lyngbya aestuarii BL J</name>
    <dbReference type="NCBI Taxonomy" id="1348334"/>
    <lineage>
        <taxon>Bacteria</taxon>
        <taxon>Bacillati</taxon>
        <taxon>Cyanobacteriota</taxon>
        <taxon>Cyanophyceae</taxon>
        <taxon>Oscillatoriophycideae</taxon>
        <taxon>Oscillatoriales</taxon>
        <taxon>Microcoleaceae</taxon>
        <taxon>Lyngbya</taxon>
    </lineage>
</organism>
<evidence type="ECO:0000259" key="2">
    <source>
        <dbReference type="Pfam" id="PF01471"/>
    </source>
</evidence>
<proteinExistence type="predicted"/>